<keyword evidence="2" id="KW-0812">Transmembrane</keyword>
<feature type="transmembrane region" description="Helical" evidence="2">
    <location>
        <begin position="34"/>
        <end position="57"/>
    </location>
</feature>
<evidence type="ECO:0000256" key="2">
    <source>
        <dbReference type="SAM" id="Phobius"/>
    </source>
</evidence>
<dbReference type="AlphaFoldDB" id="A0A158JTR3"/>
<dbReference type="InterPro" id="IPR016410">
    <property type="entry name" value="Phage_imm"/>
</dbReference>
<keyword evidence="4" id="KW-1185">Reference proteome</keyword>
<evidence type="ECO:0000256" key="1">
    <source>
        <dbReference type="SAM" id="MobiDB-lite"/>
    </source>
</evidence>
<dbReference type="Pfam" id="PF14373">
    <property type="entry name" value="Imm_superinfect"/>
    <property type="match status" value="1"/>
</dbReference>
<dbReference type="EMBL" id="FCNY02000043">
    <property type="protein sequence ID" value="SAL72085.1"/>
    <property type="molecule type" value="Genomic_DNA"/>
</dbReference>
<organism evidence="3 4">
    <name type="scientific">Caballeronia cordobensis</name>
    <name type="common">Burkholderia cordobensis</name>
    <dbReference type="NCBI Taxonomy" id="1353886"/>
    <lineage>
        <taxon>Bacteria</taxon>
        <taxon>Pseudomonadati</taxon>
        <taxon>Pseudomonadota</taxon>
        <taxon>Betaproteobacteria</taxon>
        <taxon>Burkholderiales</taxon>
        <taxon>Burkholderiaceae</taxon>
        <taxon>Caballeronia</taxon>
    </lineage>
</organism>
<reference evidence="4" key="1">
    <citation type="submission" date="2016-01" db="EMBL/GenBank/DDBJ databases">
        <authorList>
            <person name="Peeters C."/>
        </authorList>
    </citation>
    <scope>NUCLEOTIDE SEQUENCE [LARGE SCALE GENOMIC DNA]</scope>
</reference>
<evidence type="ECO:0000313" key="4">
    <source>
        <dbReference type="Proteomes" id="UP000054740"/>
    </source>
</evidence>
<protein>
    <submittedName>
        <fullName evidence="3">Immunity protein</fullName>
    </submittedName>
</protein>
<proteinExistence type="predicted"/>
<keyword evidence="2" id="KW-0472">Membrane</keyword>
<feature type="region of interest" description="Disordered" evidence="1">
    <location>
        <begin position="73"/>
        <end position="102"/>
    </location>
</feature>
<name>A0A158JTR3_CABCO</name>
<sequence>MRVVAEILLAIAATGLYLLPAILADRKKRRSVLMLALFNVLFGWTVIGWFAALYWAFHPESARQLARIAKSNRQASARHTIDAIVSRSTTHHKDTDAPDRDK</sequence>
<dbReference type="Proteomes" id="UP000054740">
    <property type="component" value="Unassembled WGS sequence"/>
</dbReference>
<accession>A0A158JTR3</accession>
<evidence type="ECO:0000313" key="3">
    <source>
        <dbReference type="EMBL" id="SAL72085.1"/>
    </source>
</evidence>
<feature type="compositionally biased region" description="Basic and acidic residues" evidence="1">
    <location>
        <begin position="91"/>
        <end position="102"/>
    </location>
</feature>
<keyword evidence="2" id="KW-1133">Transmembrane helix</keyword>
<gene>
    <name evidence="3" type="ORF">AWB70_07478</name>
</gene>